<keyword evidence="1" id="KW-0472">Membrane</keyword>
<feature type="transmembrane region" description="Helical" evidence="1">
    <location>
        <begin position="47"/>
        <end position="66"/>
    </location>
</feature>
<evidence type="ECO:0000313" key="3">
    <source>
        <dbReference type="Proteomes" id="UP001162972"/>
    </source>
</evidence>
<keyword evidence="1" id="KW-1133">Transmembrane helix</keyword>
<evidence type="ECO:0000313" key="2">
    <source>
        <dbReference type="EMBL" id="KAJ6415761.1"/>
    </source>
</evidence>
<accession>A0AAD6K2D8</accession>
<gene>
    <name evidence="2" type="ORF">OIU84_004538</name>
</gene>
<dbReference type="Proteomes" id="UP001162972">
    <property type="component" value="Chromosome 3"/>
</dbReference>
<keyword evidence="3" id="KW-1185">Reference proteome</keyword>
<evidence type="ECO:0000256" key="1">
    <source>
        <dbReference type="SAM" id="Phobius"/>
    </source>
</evidence>
<protein>
    <submittedName>
        <fullName evidence="2">Uncharacterized protein</fullName>
    </submittedName>
</protein>
<comment type="caution">
    <text evidence="2">The sequence shown here is derived from an EMBL/GenBank/DDBJ whole genome shotgun (WGS) entry which is preliminary data.</text>
</comment>
<organism evidence="2 3">
    <name type="scientific">Salix udensis</name>
    <dbReference type="NCBI Taxonomy" id="889485"/>
    <lineage>
        <taxon>Eukaryota</taxon>
        <taxon>Viridiplantae</taxon>
        <taxon>Streptophyta</taxon>
        <taxon>Embryophyta</taxon>
        <taxon>Tracheophyta</taxon>
        <taxon>Spermatophyta</taxon>
        <taxon>Magnoliopsida</taxon>
        <taxon>eudicotyledons</taxon>
        <taxon>Gunneridae</taxon>
        <taxon>Pentapetalae</taxon>
        <taxon>rosids</taxon>
        <taxon>fabids</taxon>
        <taxon>Malpighiales</taxon>
        <taxon>Salicaceae</taxon>
        <taxon>Saliceae</taxon>
        <taxon>Salix</taxon>
    </lineage>
</organism>
<sequence length="91" mass="10066">MASPPSAPPWSRSNVLVSTSSAVAPPCLFAGIFRVMISQPAIAYKVLSSYSCNTYFLISFLAHIYISLNVMHNKTSHIWSSTVWFHGARVF</sequence>
<keyword evidence="1" id="KW-0812">Transmembrane</keyword>
<name>A0AAD6K2D8_9ROSI</name>
<reference evidence="2 3" key="1">
    <citation type="journal article" date="2023" name="Int. J. Mol. Sci.">
        <title>De Novo Assembly and Annotation of 11 Diverse Shrub Willow (Salix) Genomes Reveals Novel Gene Organization in Sex-Linked Regions.</title>
        <authorList>
            <person name="Hyden B."/>
            <person name="Feng K."/>
            <person name="Yates T.B."/>
            <person name="Jawdy S."/>
            <person name="Cereghino C."/>
            <person name="Smart L.B."/>
            <person name="Muchero W."/>
        </authorList>
    </citation>
    <scope>NUCLEOTIDE SEQUENCE [LARGE SCALE GENOMIC DNA]</scope>
    <source>
        <tissue evidence="2">Shoot tip</tissue>
    </source>
</reference>
<proteinExistence type="predicted"/>
<dbReference type="AlphaFoldDB" id="A0AAD6K2D8"/>
<dbReference type="EMBL" id="JAPFFJ010000012">
    <property type="protein sequence ID" value="KAJ6415761.1"/>
    <property type="molecule type" value="Genomic_DNA"/>
</dbReference>
<feature type="transmembrane region" description="Helical" evidence="1">
    <location>
        <begin position="15"/>
        <end position="35"/>
    </location>
</feature>